<dbReference type="InterPro" id="IPR006910">
    <property type="entry name" value="Rad21_Rec8_N"/>
</dbReference>
<dbReference type="GO" id="GO:0030892">
    <property type="term" value="C:mitotic cohesin complex"/>
    <property type="evidence" value="ECO:0007669"/>
    <property type="project" value="TreeGrafter"/>
</dbReference>
<sequence>MFYSETLLSKTGPLARVWLSANIERKLSKSHILQSDIESSVSAIVDQGQAPMALRLSGQLLLGVVRIYSRKARYLLDDCNEALMKIKMAFRLTNNNDLTSTVVAPGGITLPDVLTETDLFTNLDTSLLFPQNMNLESSGKRPGTMDFGSQLLPDSTLRRSVSQEPARLEDPSLVDLDLGEDEIPLGMDTTMEIGRDAPPARPMEEDMFSDSGKLIDNDIDLDIGEDDAPLDKMDLDGNDNLNDPLAEGPMNFAGDDDFGGLTPRAEENRFARESESPLSDAGSTQMHQLEEAFNRDVSATPEAQAQHNQRSKRQKLIEMDEQVTISNSQVKAQQADRSEILKPTAFLPRDPVLLTLMTRQQNGDFVSSIFGEERGRGWAPELRGLLSLDSVKKSGELKRKRDSGISDMDVAAADIPALELGDDDAIAPVDEGIALDATLNQHSEIDFPGDDGIQDMHFGDEGDAQPLEDLDDTIRPVDNEAVSVGTKHAVHVLREQLGDSEQKKGVLFQDLLPEDRATKADATKMFFEVLVLATKDAVKVEQGTKSIGSPLKIKGKQALWGSWAEENAAGTASQLTQAL</sequence>
<dbReference type="Pfam" id="PF04825">
    <property type="entry name" value="Rad21_Rec8_N"/>
    <property type="match status" value="1"/>
</dbReference>
<dbReference type="InterPro" id="IPR006909">
    <property type="entry name" value="Rad21/Rec8_C_eu"/>
</dbReference>
<evidence type="ECO:0000256" key="3">
    <source>
        <dbReference type="ARBA" id="ARBA00023242"/>
    </source>
</evidence>
<dbReference type="STRING" id="69771.A0A1V6P956"/>
<dbReference type="Gene3D" id="1.10.10.580">
    <property type="entry name" value="Structural maintenance of chromosome 1. Chain E"/>
    <property type="match status" value="1"/>
</dbReference>
<evidence type="ECO:0000313" key="7">
    <source>
        <dbReference type="EMBL" id="OQD73262.1"/>
    </source>
</evidence>
<evidence type="ECO:0000259" key="5">
    <source>
        <dbReference type="Pfam" id="PF04824"/>
    </source>
</evidence>
<evidence type="ECO:0000259" key="6">
    <source>
        <dbReference type="Pfam" id="PF04825"/>
    </source>
</evidence>
<dbReference type="AlphaFoldDB" id="A0A1V6P956"/>
<dbReference type="GO" id="GO:0007064">
    <property type="term" value="P:mitotic sister chromatid cohesion"/>
    <property type="evidence" value="ECO:0007669"/>
    <property type="project" value="TreeGrafter"/>
</dbReference>
<name>A0A1V6P956_PENDC</name>
<dbReference type="OrthoDB" id="10071381at2759"/>
<dbReference type="GO" id="GO:1990414">
    <property type="term" value="P:replication-born double-strand break repair via sister chromatid exchange"/>
    <property type="evidence" value="ECO:0007669"/>
    <property type="project" value="TreeGrafter"/>
</dbReference>
<evidence type="ECO:0000256" key="2">
    <source>
        <dbReference type="ARBA" id="ARBA00009870"/>
    </source>
</evidence>
<protein>
    <recommendedName>
        <fullName evidence="9">Rad21/Rec8-like protein N-terminal domain-containing protein</fullName>
    </recommendedName>
</protein>
<comment type="caution">
    <text evidence="7">The sequence shown here is derived from an EMBL/GenBank/DDBJ whole genome shotgun (WGS) entry which is preliminary data.</text>
</comment>
<feature type="domain" description="Rad21/Rec8-like protein C-terminal eukaryotic" evidence="5">
    <location>
        <begin position="504"/>
        <end position="543"/>
    </location>
</feature>
<dbReference type="GO" id="GO:0003682">
    <property type="term" value="F:chromatin binding"/>
    <property type="evidence" value="ECO:0007669"/>
    <property type="project" value="TreeGrafter"/>
</dbReference>
<dbReference type="InterPro" id="IPR039781">
    <property type="entry name" value="Rad21/Rec8-like"/>
</dbReference>
<keyword evidence="3" id="KW-0539">Nucleus</keyword>
<feature type="region of interest" description="Disordered" evidence="4">
    <location>
        <begin position="200"/>
        <end position="263"/>
    </location>
</feature>
<feature type="domain" description="Rad21/Rec8-like protein N-terminal" evidence="6">
    <location>
        <begin position="1"/>
        <end position="99"/>
    </location>
</feature>
<accession>A0A1V6P956</accession>
<dbReference type="PANTHER" id="PTHR12585:SF69">
    <property type="entry name" value="FI11703P"/>
    <property type="match status" value="1"/>
</dbReference>
<dbReference type="Proteomes" id="UP000191522">
    <property type="component" value="Unassembled WGS sequence"/>
</dbReference>
<dbReference type="SUPFAM" id="SSF46785">
    <property type="entry name" value="Winged helix' DNA-binding domain"/>
    <property type="match status" value="1"/>
</dbReference>
<dbReference type="EMBL" id="MDYL01000016">
    <property type="protein sequence ID" value="OQD73262.1"/>
    <property type="molecule type" value="Genomic_DNA"/>
</dbReference>
<dbReference type="FunFam" id="1.10.10.580:FF:000004">
    <property type="entry name" value="Double-strand-break repair protein rad21"/>
    <property type="match status" value="1"/>
</dbReference>
<evidence type="ECO:0000256" key="1">
    <source>
        <dbReference type="ARBA" id="ARBA00004123"/>
    </source>
</evidence>
<evidence type="ECO:0000313" key="8">
    <source>
        <dbReference type="Proteomes" id="UP000191522"/>
    </source>
</evidence>
<dbReference type="CDD" id="cd21788">
    <property type="entry name" value="Rad21_Rec8_M_SpRad21p-like"/>
    <property type="match status" value="1"/>
</dbReference>
<gene>
    <name evidence="7" type="ORF">PENDEC_c016G03743</name>
</gene>
<dbReference type="InterPro" id="IPR036390">
    <property type="entry name" value="WH_DNA-bd_sf"/>
</dbReference>
<proteinExistence type="inferred from homology"/>
<reference evidence="8" key="1">
    <citation type="journal article" date="2017" name="Nat. Microbiol.">
        <title>Global analysis of biosynthetic gene clusters reveals vast potential of secondary metabolite production in Penicillium species.</title>
        <authorList>
            <person name="Nielsen J.C."/>
            <person name="Grijseels S."/>
            <person name="Prigent S."/>
            <person name="Ji B."/>
            <person name="Dainat J."/>
            <person name="Nielsen K.F."/>
            <person name="Frisvad J.C."/>
            <person name="Workman M."/>
            <person name="Nielsen J."/>
        </authorList>
    </citation>
    <scope>NUCLEOTIDE SEQUENCE [LARGE SCALE GENOMIC DNA]</scope>
    <source>
        <strain evidence="8">IBT 11843</strain>
    </source>
</reference>
<dbReference type="Pfam" id="PF04824">
    <property type="entry name" value="Rad21_Rec8"/>
    <property type="match status" value="1"/>
</dbReference>
<organism evidence="7 8">
    <name type="scientific">Penicillium decumbens</name>
    <dbReference type="NCBI Taxonomy" id="69771"/>
    <lineage>
        <taxon>Eukaryota</taxon>
        <taxon>Fungi</taxon>
        <taxon>Dikarya</taxon>
        <taxon>Ascomycota</taxon>
        <taxon>Pezizomycotina</taxon>
        <taxon>Eurotiomycetes</taxon>
        <taxon>Eurotiomycetidae</taxon>
        <taxon>Eurotiales</taxon>
        <taxon>Aspergillaceae</taxon>
        <taxon>Penicillium</taxon>
    </lineage>
</organism>
<dbReference type="InterPro" id="IPR023093">
    <property type="entry name" value="ScpA-like_C"/>
</dbReference>
<evidence type="ECO:0008006" key="9">
    <source>
        <dbReference type="Google" id="ProtNLM"/>
    </source>
</evidence>
<comment type="similarity">
    <text evidence="2">Belongs to the rad21 family.</text>
</comment>
<dbReference type="PANTHER" id="PTHR12585">
    <property type="entry name" value="SCC1 / RAD21 FAMILY MEMBER"/>
    <property type="match status" value="1"/>
</dbReference>
<comment type="subcellular location">
    <subcellularLocation>
        <location evidence="1">Nucleus</location>
    </subcellularLocation>
</comment>
<dbReference type="OMA" id="HTDLYEP"/>
<dbReference type="GO" id="GO:0005634">
    <property type="term" value="C:nucleus"/>
    <property type="evidence" value="ECO:0007669"/>
    <property type="project" value="UniProtKB-SubCell"/>
</dbReference>
<feature type="compositionally biased region" description="Acidic residues" evidence="4">
    <location>
        <begin position="217"/>
        <end position="228"/>
    </location>
</feature>
<keyword evidence="8" id="KW-1185">Reference proteome</keyword>
<evidence type="ECO:0000256" key="4">
    <source>
        <dbReference type="SAM" id="MobiDB-lite"/>
    </source>
</evidence>